<evidence type="ECO:0000256" key="3">
    <source>
        <dbReference type="ARBA" id="ARBA00022481"/>
    </source>
</evidence>
<keyword evidence="4" id="KW-0997">Cell inner membrane</keyword>
<dbReference type="Proteomes" id="UP000298381">
    <property type="component" value="Unassembled WGS sequence"/>
</dbReference>
<evidence type="ECO:0000256" key="7">
    <source>
        <dbReference type="ARBA" id="ARBA00023136"/>
    </source>
</evidence>
<evidence type="ECO:0000256" key="6">
    <source>
        <dbReference type="ARBA" id="ARBA00022989"/>
    </source>
</evidence>
<gene>
    <name evidence="9" type="ORF">E4100_06855</name>
</gene>
<comment type="subcellular location">
    <subcellularLocation>
        <location evidence="1">Cell inner membrane</location>
        <topology evidence="1">Single-pass membrane protein</topology>
    </subcellularLocation>
</comment>
<name>A0A4Z0D340_9FIRM</name>
<dbReference type="PIRSF" id="PIRSF021292">
    <property type="entry name" value="Competence_ComGD"/>
    <property type="match status" value="1"/>
</dbReference>
<keyword evidence="2" id="KW-1003">Cell membrane</keyword>
<dbReference type="InterPro" id="IPR016785">
    <property type="entry name" value="ComGD"/>
</dbReference>
<dbReference type="Gene3D" id="3.30.700.10">
    <property type="entry name" value="Glycoprotein, Type 4 Pilin"/>
    <property type="match status" value="1"/>
</dbReference>
<comment type="caution">
    <text evidence="9">The sequence shown here is derived from an EMBL/GenBank/DDBJ whole genome shotgun (WGS) entry which is preliminary data.</text>
</comment>
<dbReference type="EMBL" id="SRIB01000009">
    <property type="protein sequence ID" value="TFZ39745.1"/>
    <property type="molecule type" value="Genomic_DNA"/>
</dbReference>
<feature type="domain" description="General secretion pathway GspH" evidence="8">
    <location>
        <begin position="42"/>
        <end position="140"/>
    </location>
</feature>
<dbReference type="AlphaFoldDB" id="A0A4Z0D340"/>
<dbReference type="GO" id="GO:0030420">
    <property type="term" value="P:establishment of competence for transformation"/>
    <property type="evidence" value="ECO:0007669"/>
    <property type="project" value="InterPro"/>
</dbReference>
<evidence type="ECO:0000313" key="10">
    <source>
        <dbReference type="Proteomes" id="UP000298381"/>
    </source>
</evidence>
<reference evidence="9 10" key="1">
    <citation type="submission" date="2019-03" db="EMBL/GenBank/DDBJ databases">
        <title>Draft genome sequence data and analysis of a Fermenting Bacterium, Soehngenia longevitae strain 1933PT, isolated from petroleum reservoir in Azerbaijan.</title>
        <authorList>
            <person name="Grouzdev D.S."/>
            <person name="Bidzhieva S.K."/>
            <person name="Sokolova D.S."/>
            <person name="Tourova T.P."/>
            <person name="Poltaraus A.B."/>
            <person name="Nazina T.N."/>
        </authorList>
    </citation>
    <scope>NUCLEOTIDE SEQUENCE [LARGE SCALE GENOMIC DNA]</scope>
    <source>
        <strain evidence="9 10">1933P</strain>
    </source>
</reference>
<dbReference type="OrthoDB" id="1707700at2"/>
<sequence length="152" mass="17257">MSKRKGYTLIELITVLALFSILLLFSVPNLSFLHKYREYNEVKQFEKDIKYVRAKALIENSPIVINFDISNNGYKIIQYNKVVKEYKFQQGVNLKSINTSNGYLTSGGSSIEFKTTGAPSSAATIEFDTRFHGKYNITLSVATGRINIKTIR</sequence>
<evidence type="ECO:0000256" key="1">
    <source>
        <dbReference type="ARBA" id="ARBA00004377"/>
    </source>
</evidence>
<dbReference type="InterPro" id="IPR022346">
    <property type="entry name" value="T2SS_GspH"/>
</dbReference>
<dbReference type="NCBIfam" id="TIGR02532">
    <property type="entry name" value="IV_pilin_GFxxxE"/>
    <property type="match status" value="1"/>
</dbReference>
<keyword evidence="5" id="KW-0812">Transmembrane</keyword>
<dbReference type="Pfam" id="PF12019">
    <property type="entry name" value="GspH"/>
    <property type="match status" value="1"/>
</dbReference>
<dbReference type="InterPro" id="IPR045584">
    <property type="entry name" value="Pilin-like"/>
</dbReference>
<dbReference type="GO" id="GO:0005886">
    <property type="term" value="C:plasma membrane"/>
    <property type="evidence" value="ECO:0007669"/>
    <property type="project" value="UniProtKB-SubCell"/>
</dbReference>
<dbReference type="GO" id="GO:0015628">
    <property type="term" value="P:protein secretion by the type II secretion system"/>
    <property type="evidence" value="ECO:0007669"/>
    <property type="project" value="InterPro"/>
</dbReference>
<keyword evidence="10" id="KW-1185">Reference proteome</keyword>
<evidence type="ECO:0000256" key="5">
    <source>
        <dbReference type="ARBA" id="ARBA00022692"/>
    </source>
</evidence>
<protein>
    <submittedName>
        <fullName evidence="9">Prepilin-type N-terminal cleavage/methylation domain-containing protein</fullName>
    </submittedName>
</protein>
<evidence type="ECO:0000259" key="8">
    <source>
        <dbReference type="Pfam" id="PF12019"/>
    </source>
</evidence>
<dbReference type="InterPro" id="IPR012902">
    <property type="entry name" value="N_methyl_site"/>
</dbReference>
<dbReference type="GO" id="GO:0015627">
    <property type="term" value="C:type II protein secretion system complex"/>
    <property type="evidence" value="ECO:0007669"/>
    <property type="project" value="InterPro"/>
</dbReference>
<dbReference type="Pfam" id="PF07963">
    <property type="entry name" value="N_methyl"/>
    <property type="match status" value="1"/>
</dbReference>
<evidence type="ECO:0000313" key="9">
    <source>
        <dbReference type="EMBL" id="TFZ39745.1"/>
    </source>
</evidence>
<keyword evidence="7" id="KW-0472">Membrane</keyword>
<accession>A0A4Z0D340</accession>
<dbReference type="RefSeq" id="WP_135271297.1">
    <property type="nucleotide sequence ID" value="NZ_SRIB01000009.1"/>
</dbReference>
<evidence type="ECO:0000256" key="2">
    <source>
        <dbReference type="ARBA" id="ARBA00022475"/>
    </source>
</evidence>
<organism evidence="9 10">
    <name type="scientific">Soehngenia longivitae</name>
    <dbReference type="NCBI Taxonomy" id="2562294"/>
    <lineage>
        <taxon>Bacteria</taxon>
        <taxon>Bacillati</taxon>
        <taxon>Bacillota</taxon>
        <taxon>Tissierellia</taxon>
        <taxon>Tissierellales</taxon>
        <taxon>Tissierellaceae</taxon>
        <taxon>Soehngenia</taxon>
    </lineage>
</organism>
<proteinExistence type="predicted"/>
<keyword evidence="6" id="KW-1133">Transmembrane helix</keyword>
<dbReference type="PROSITE" id="PS00409">
    <property type="entry name" value="PROKAR_NTER_METHYL"/>
    <property type="match status" value="1"/>
</dbReference>
<dbReference type="SUPFAM" id="SSF54523">
    <property type="entry name" value="Pili subunits"/>
    <property type="match status" value="1"/>
</dbReference>
<evidence type="ECO:0000256" key="4">
    <source>
        <dbReference type="ARBA" id="ARBA00022519"/>
    </source>
</evidence>
<keyword evidence="3" id="KW-0488">Methylation</keyword>